<evidence type="ECO:0000313" key="6">
    <source>
        <dbReference type="Proteomes" id="UP000064967"/>
    </source>
</evidence>
<dbReference type="Gene3D" id="3.30.1330.30">
    <property type="match status" value="1"/>
</dbReference>
<dbReference type="AlphaFoldDB" id="A0A0K1Q7U4"/>
<dbReference type="Gene3D" id="3.40.1280.10">
    <property type="match status" value="1"/>
</dbReference>
<dbReference type="KEGG" id="llu:AKJ09_08457"/>
<dbReference type="Proteomes" id="UP000064967">
    <property type="component" value="Chromosome"/>
</dbReference>
<dbReference type="GO" id="GO:0003723">
    <property type="term" value="F:RNA binding"/>
    <property type="evidence" value="ECO:0007669"/>
    <property type="project" value="InterPro"/>
</dbReference>
<evidence type="ECO:0000313" key="5">
    <source>
        <dbReference type="EMBL" id="AKV01794.1"/>
    </source>
</evidence>
<keyword evidence="2 5" id="KW-0808">Transferase</keyword>
<dbReference type="InterPro" id="IPR029026">
    <property type="entry name" value="tRNA_m1G_MTases_N"/>
</dbReference>
<gene>
    <name evidence="5" type="ORF">AKJ09_08457</name>
</gene>
<dbReference type="SUPFAM" id="SSF75217">
    <property type="entry name" value="alpha/beta knot"/>
    <property type="match status" value="1"/>
</dbReference>
<dbReference type="EMBL" id="CP012333">
    <property type="protein sequence ID" value="AKV01794.1"/>
    <property type="molecule type" value="Genomic_DNA"/>
</dbReference>
<protein>
    <submittedName>
        <fullName evidence="5">23S rRNA (Guanosine-2'-O-)-methyltransferase rlmB</fullName>
    </submittedName>
</protein>
<reference evidence="5 6" key="1">
    <citation type="submission" date="2015-08" db="EMBL/GenBank/DDBJ databases">
        <authorList>
            <person name="Babu N.S."/>
            <person name="Beckwith C.J."/>
            <person name="Beseler K.G."/>
            <person name="Brison A."/>
            <person name="Carone J.V."/>
            <person name="Caskin T.P."/>
            <person name="Diamond M."/>
            <person name="Durham M.E."/>
            <person name="Foxe J.M."/>
            <person name="Go M."/>
            <person name="Henderson B.A."/>
            <person name="Jones I.B."/>
            <person name="McGettigan J.A."/>
            <person name="Micheletti S.J."/>
            <person name="Nasrallah M.E."/>
            <person name="Ortiz D."/>
            <person name="Piller C.R."/>
            <person name="Privatt S.R."/>
            <person name="Schneider S.L."/>
            <person name="Sharp S."/>
            <person name="Smith T.C."/>
            <person name="Stanton J.D."/>
            <person name="Ullery H.E."/>
            <person name="Wilson R.J."/>
            <person name="Serrano M.G."/>
            <person name="Buck G."/>
            <person name="Lee V."/>
            <person name="Wang Y."/>
            <person name="Carvalho R."/>
            <person name="Voegtly L."/>
            <person name="Shi R."/>
            <person name="Duckworth R."/>
            <person name="Johnson A."/>
            <person name="Loviza R."/>
            <person name="Walstead R."/>
            <person name="Shah Z."/>
            <person name="Kiflezghi M."/>
            <person name="Wade K."/>
            <person name="Ball S.L."/>
            <person name="Bradley K.W."/>
            <person name="Asai D.J."/>
            <person name="Bowman C.A."/>
            <person name="Russell D.A."/>
            <person name="Pope W.H."/>
            <person name="Jacobs-Sera D."/>
            <person name="Hendrix R.W."/>
            <person name="Hatfull G.F."/>
        </authorList>
    </citation>
    <scope>NUCLEOTIDE SEQUENCE [LARGE SCALE GENOMIC DNA]</scope>
    <source>
        <strain evidence="5 6">DSM 27648</strain>
    </source>
</reference>
<dbReference type="GO" id="GO:0006396">
    <property type="term" value="P:RNA processing"/>
    <property type="evidence" value="ECO:0007669"/>
    <property type="project" value="InterPro"/>
</dbReference>
<dbReference type="Pfam" id="PF00588">
    <property type="entry name" value="SpoU_methylase"/>
    <property type="match status" value="1"/>
</dbReference>
<dbReference type="PATRIC" id="fig|1391654.3.peg.8570"/>
<evidence type="ECO:0000259" key="3">
    <source>
        <dbReference type="Pfam" id="PF00588"/>
    </source>
</evidence>
<dbReference type="InterPro" id="IPR001537">
    <property type="entry name" value="SpoU_MeTrfase"/>
</dbReference>
<dbReference type="PANTHER" id="PTHR46429:SF1">
    <property type="entry name" value="23S RRNA (GUANOSINE-2'-O-)-METHYLTRANSFERASE RLMB"/>
    <property type="match status" value="1"/>
</dbReference>
<evidence type="ECO:0000256" key="1">
    <source>
        <dbReference type="ARBA" id="ARBA00022603"/>
    </source>
</evidence>
<dbReference type="InterPro" id="IPR013123">
    <property type="entry name" value="SpoU_subst-bd"/>
</dbReference>
<dbReference type="SUPFAM" id="SSF55315">
    <property type="entry name" value="L30e-like"/>
    <property type="match status" value="1"/>
</dbReference>
<name>A0A0K1Q7U4_9BACT</name>
<proteinExistence type="predicted"/>
<dbReference type="GO" id="GO:0005829">
    <property type="term" value="C:cytosol"/>
    <property type="evidence" value="ECO:0007669"/>
    <property type="project" value="TreeGrafter"/>
</dbReference>
<dbReference type="STRING" id="1391654.AKJ09_08457"/>
<keyword evidence="6" id="KW-1185">Reference proteome</keyword>
<keyword evidence="1 5" id="KW-0489">Methyltransferase</keyword>
<evidence type="ECO:0000256" key="2">
    <source>
        <dbReference type="ARBA" id="ARBA00022679"/>
    </source>
</evidence>
<dbReference type="GO" id="GO:0032259">
    <property type="term" value="P:methylation"/>
    <property type="evidence" value="ECO:0007669"/>
    <property type="project" value="UniProtKB-KW"/>
</dbReference>
<dbReference type="PANTHER" id="PTHR46429">
    <property type="entry name" value="23S RRNA (GUANOSINE-2'-O-)-METHYLTRANSFERASE RLMB"/>
    <property type="match status" value="1"/>
</dbReference>
<dbReference type="InterPro" id="IPR004441">
    <property type="entry name" value="rRNA_MeTrfase_TrmH"/>
</dbReference>
<dbReference type="Pfam" id="PF08032">
    <property type="entry name" value="SpoU_sub_bind"/>
    <property type="match status" value="1"/>
</dbReference>
<accession>A0A0K1Q7U4</accession>
<organism evidence="5 6">
    <name type="scientific">Labilithrix luteola</name>
    <dbReference type="NCBI Taxonomy" id="1391654"/>
    <lineage>
        <taxon>Bacteria</taxon>
        <taxon>Pseudomonadati</taxon>
        <taxon>Myxococcota</taxon>
        <taxon>Polyangia</taxon>
        <taxon>Polyangiales</taxon>
        <taxon>Labilitrichaceae</taxon>
        <taxon>Labilithrix</taxon>
    </lineage>
</organism>
<feature type="domain" description="tRNA/rRNA methyltransferase SpoU type" evidence="3">
    <location>
        <begin position="83"/>
        <end position="223"/>
    </location>
</feature>
<evidence type="ECO:0000259" key="4">
    <source>
        <dbReference type="Pfam" id="PF08032"/>
    </source>
</evidence>
<sequence>MREAIRVHGEKLERVLVEKDGGPQIEAVARFAQGRGAAVELVSRGDLDRASKGARHQGAIAYAPDLALVPLEAIIAELGPTTLVVALDELEDPQNFGAVIRSCVALGASAILWPEHHAAPLSPATFRASAGAVEHATLCRVSALPNALERLRDAGATIIGLDANAEHSLPKVAFEGPVVLVVGAEGKGLRKPVKRACTELANLPMTGVLDSLNASVAAAIAIYEVLRRRNPA</sequence>
<dbReference type="GO" id="GO:0008173">
    <property type="term" value="F:RNA methyltransferase activity"/>
    <property type="evidence" value="ECO:0007669"/>
    <property type="project" value="InterPro"/>
</dbReference>
<dbReference type="InterPro" id="IPR029028">
    <property type="entry name" value="Alpha/beta_knot_MTases"/>
</dbReference>
<dbReference type="InterPro" id="IPR029064">
    <property type="entry name" value="Ribosomal_eL30-like_sf"/>
</dbReference>
<feature type="domain" description="RNA 2-O ribose methyltransferase substrate binding" evidence="4">
    <location>
        <begin position="3"/>
        <end position="63"/>
    </location>
</feature>
<dbReference type="CDD" id="cd18103">
    <property type="entry name" value="SpoU-like_RlmB"/>
    <property type="match status" value="1"/>
</dbReference>